<dbReference type="Proteomes" id="UP000241964">
    <property type="component" value="Unassembled WGS sequence"/>
</dbReference>
<evidence type="ECO:0000313" key="1">
    <source>
        <dbReference type="EMBL" id="PSL27429.1"/>
    </source>
</evidence>
<dbReference type="RefSeq" id="WP_106596821.1">
    <property type="nucleotide sequence ID" value="NZ_PYAS01000008.1"/>
</dbReference>
<organism evidence="1 2">
    <name type="scientific">Dyadobacter jiangsuensis</name>
    <dbReference type="NCBI Taxonomy" id="1591085"/>
    <lineage>
        <taxon>Bacteria</taxon>
        <taxon>Pseudomonadati</taxon>
        <taxon>Bacteroidota</taxon>
        <taxon>Cytophagia</taxon>
        <taxon>Cytophagales</taxon>
        <taxon>Spirosomataceae</taxon>
        <taxon>Dyadobacter</taxon>
    </lineage>
</organism>
<proteinExistence type="predicted"/>
<protein>
    <submittedName>
        <fullName evidence="1">Uncharacterized protein</fullName>
    </submittedName>
</protein>
<gene>
    <name evidence="1" type="ORF">CLV60_108287</name>
</gene>
<dbReference type="AlphaFoldDB" id="A0A2P8G0D4"/>
<dbReference type="EMBL" id="PYAS01000008">
    <property type="protein sequence ID" value="PSL27429.1"/>
    <property type="molecule type" value="Genomic_DNA"/>
</dbReference>
<evidence type="ECO:0000313" key="2">
    <source>
        <dbReference type="Proteomes" id="UP000241964"/>
    </source>
</evidence>
<sequence length="113" mass="12348">MDNNAGSRHIALQECEAAGPGTVGAVIAAILKSKALAWTVKYEIASAGIGAFYQRQDIRVILRSSWTDANLHTLSVHETEFYRTQPGSAGVVGRLLGADERYFALRIARDHMF</sequence>
<comment type="caution">
    <text evidence="1">The sequence shown here is derived from an EMBL/GenBank/DDBJ whole genome shotgun (WGS) entry which is preliminary data.</text>
</comment>
<accession>A0A2P8G0D4</accession>
<reference evidence="1 2" key="1">
    <citation type="submission" date="2018-03" db="EMBL/GenBank/DDBJ databases">
        <title>Genomic Encyclopedia of Archaeal and Bacterial Type Strains, Phase II (KMG-II): from individual species to whole genera.</title>
        <authorList>
            <person name="Goeker M."/>
        </authorList>
    </citation>
    <scope>NUCLEOTIDE SEQUENCE [LARGE SCALE GENOMIC DNA]</scope>
    <source>
        <strain evidence="1 2">DSM 29057</strain>
    </source>
</reference>
<name>A0A2P8G0D4_9BACT</name>
<keyword evidence="2" id="KW-1185">Reference proteome</keyword>
<dbReference type="OrthoDB" id="9845342at2"/>